<dbReference type="InterPro" id="IPR012312">
    <property type="entry name" value="Hemerythrin-like"/>
</dbReference>
<dbReference type="Gene3D" id="1.20.120.520">
    <property type="entry name" value="nmb1532 protein domain like"/>
    <property type="match status" value="1"/>
</dbReference>
<accession>C7QDS7</accession>
<sequence length="213" mass="23790">MSTDPATSTAGRIDFTLMYITHDAFRRDLSRLRRAAAEGRTDSVGVHDGWENFKRQLHVHHTAEDEALWPRVEAAGAARPDTAEILAAMAAEHARLDPLLEAVDVAMEERRDSEDLAGAVAFLEAALNDHMKHEEQAALPLIQEVLTPKDWAAFSRAIARKQKLSGAAAYVPWVIDGADDAQRAAFFTAMPAPVKVLNRMFWSSRYHKRHPWV</sequence>
<dbReference type="Proteomes" id="UP000000851">
    <property type="component" value="Chromosome"/>
</dbReference>
<evidence type="ECO:0000313" key="3">
    <source>
        <dbReference type="Proteomes" id="UP000000851"/>
    </source>
</evidence>
<evidence type="ECO:0000259" key="1">
    <source>
        <dbReference type="Pfam" id="PF01814"/>
    </source>
</evidence>
<dbReference type="HOGENOM" id="CLU_095990_1_0_11"/>
<dbReference type="STRING" id="479433.Caci_5843"/>
<evidence type="ECO:0000313" key="2">
    <source>
        <dbReference type="EMBL" id="ACU74701.1"/>
    </source>
</evidence>
<dbReference type="RefSeq" id="WP_015794430.1">
    <property type="nucleotide sequence ID" value="NC_013131.1"/>
</dbReference>
<feature type="domain" description="Hemerythrin-like" evidence="1">
    <location>
        <begin position="21"/>
        <end position="142"/>
    </location>
</feature>
<dbReference type="AlphaFoldDB" id="C7QDS7"/>
<keyword evidence="3" id="KW-1185">Reference proteome</keyword>
<dbReference type="CDD" id="cd12108">
    <property type="entry name" value="Hr-like"/>
    <property type="match status" value="1"/>
</dbReference>
<organism evidence="2 3">
    <name type="scientific">Catenulispora acidiphila (strain DSM 44928 / JCM 14897 / NBRC 102108 / NRRL B-24433 / ID139908)</name>
    <dbReference type="NCBI Taxonomy" id="479433"/>
    <lineage>
        <taxon>Bacteria</taxon>
        <taxon>Bacillati</taxon>
        <taxon>Actinomycetota</taxon>
        <taxon>Actinomycetes</taxon>
        <taxon>Catenulisporales</taxon>
        <taxon>Catenulisporaceae</taxon>
        <taxon>Catenulispora</taxon>
    </lineage>
</organism>
<dbReference type="eggNOG" id="COG3945">
    <property type="taxonomic scope" value="Bacteria"/>
</dbReference>
<dbReference type="OrthoDB" id="5197650at2"/>
<dbReference type="InParanoid" id="C7QDS7"/>
<dbReference type="KEGG" id="cai:Caci_5843"/>
<proteinExistence type="predicted"/>
<protein>
    <submittedName>
        <fullName evidence="2">Hemerythrin HHE cation binding domain protein</fullName>
    </submittedName>
</protein>
<dbReference type="Pfam" id="PF01814">
    <property type="entry name" value="Hemerythrin"/>
    <property type="match status" value="1"/>
</dbReference>
<reference evidence="2 3" key="1">
    <citation type="journal article" date="2009" name="Stand. Genomic Sci.">
        <title>Complete genome sequence of Catenulispora acidiphila type strain (ID 139908).</title>
        <authorList>
            <person name="Copeland A."/>
            <person name="Lapidus A."/>
            <person name="Glavina Del Rio T."/>
            <person name="Nolan M."/>
            <person name="Lucas S."/>
            <person name="Chen F."/>
            <person name="Tice H."/>
            <person name="Cheng J.F."/>
            <person name="Bruce D."/>
            <person name="Goodwin L."/>
            <person name="Pitluck S."/>
            <person name="Mikhailova N."/>
            <person name="Pati A."/>
            <person name="Ivanova N."/>
            <person name="Mavromatis K."/>
            <person name="Chen A."/>
            <person name="Palaniappan K."/>
            <person name="Chain P."/>
            <person name="Land M."/>
            <person name="Hauser L."/>
            <person name="Chang Y.J."/>
            <person name="Jeffries C.D."/>
            <person name="Chertkov O."/>
            <person name="Brettin T."/>
            <person name="Detter J.C."/>
            <person name="Han C."/>
            <person name="Ali Z."/>
            <person name="Tindall B.J."/>
            <person name="Goker M."/>
            <person name="Bristow J."/>
            <person name="Eisen J.A."/>
            <person name="Markowitz V."/>
            <person name="Hugenholtz P."/>
            <person name="Kyrpides N.C."/>
            <person name="Klenk H.P."/>
        </authorList>
    </citation>
    <scope>NUCLEOTIDE SEQUENCE [LARGE SCALE GENOMIC DNA]</scope>
    <source>
        <strain evidence="3">DSM 44928 / JCM 14897 / NBRC 102108 / NRRL B-24433 / ID139908</strain>
    </source>
</reference>
<gene>
    <name evidence="2" type="ordered locus">Caci_5843</name>
</gene>
<dbReference type="EMBL" id="CP001700">
    <property type="protein sequence ID" value="ACU74701.1"/>
    <property type="molecule type" value="Genomic_DNA"/>
</dbReference>
<name>C7QDS7_CATAD</name>